<organism evidence="7">
    <name type="scientific">Enterobius vermicularis</name>
    <name type="common">Human pinworm</name>
    <dbReference type="NCBI Taxonomy" id="51028"/>
    <lineage>
        <taxon>Eukaryota</taxon>
        <taxon>Metazoa</taxon>
        <taxon>Ecdysozoa</taxon>
        <taxon>Nematoda</taxon>
        <taxon>Chromadorea</taxon>
        <taxon>Rhabditida</taxon>
        <taxon>Spirurina</taxon>
        <taxon>Oxyuridomorpha</taxon>
        <taxon>Oxyuroidea</taxon>
        <taxon>Oxyuridae</taxon>
        <taxon>Enterobius</taxon>
    </lineage>
</organism>
<comment type="similarity">
    <text evidence="1">Belongs to the dymeclin family.</text>
</comment>
<dbReference type="GO" id="GO:0007030">
    <property type="term" value="P:Golgi organization"/>
    <property type="evidence" value="ECO:0007669"/>
    <property type="project" value="TreeGrafter"/>
</dbReference>
<dbReference type="GO" id="GO:0005794">
    <property type="term" value="C:Golgi apparatus"/>
    <property type="evidence" value="ECO:0007669"/>
    <property type="project" value="TreeGrafter"/>
</dbReference>
<reference evidence="7" key="1">
    <citation type="submission" date="2017-02" db="UniProtKB">
        <authorList>
            <consortium name="WormBaseParasite"/>
        </authorList>
    </citation>
    <scope>IDENTIFICATION</scope>
</reference>
<keyword evidence="6" id="KW-1185">Reference proteome</keyword>
<dbReference type="Proteomes" id="UP000274131">
    <property type="component" value="Unassembled WGS sequence"/>
</dbReference>
<dbReference type="InterPro" id="IPR019142">
    <property type="entry name" value="Dymeclin"/>
</dbReference>
<evidence type="ECO:0000256" key="3">
    <source>
        <dbReference type="ARBA" id="ARBA00022707"/>
    </source>
</evidence>
<keyword evidence="3" id="KW-0519">Myristate</keyword>
<accession>A0A0N4VMK8</accession>
<evidence type="ECO:0000256" key="1">
    <source>
        <dbReference type="ARBA" id="ARBA00010603"/>
    </source>
</evidence>
<dbReference type="AlphaFoldDB" id="A0A0N4VMK8"/>
<dbReference type="Pfam" id="PF09742">
    <property type="entry name" value="Dymeclin"/>
    <property type="match status" value="2"/>
</dbReference>
<protein>
    <recommendedName>
        <fullName evidence="2">Dymeclin</fullName>
    </recommendedName>
</protein>
<gene>
    <name evidence="5" type="ORF">EVEC_LOCUS11404</name>
</gene>
<dbReference type="PANTHER" id="PTHR12895:SF9">
    <property type="entry name" value="DYMECLIN"/>
    <property type="match status" value="1"/>
</dbReference>
<evidence type="ECO:0000313" key="7">
    <source>
        <dbReference type="WBParaSite" id="EVEC_0001216601-mRNA-1"/>
    </source>
</evidence>
<evidence type="ECO:0000313" key="5">
    <source>
        <dbReference type="EMBL" id="VDD96653.1"/>
    </source>
</evidence>
<sequence>MVIHLEAVKCLLVILSSQMYHDNVLTSSVFFQYLIQGKCSSRSAELTKALLTNYLQHNVPYVKRKEKEPESIILSLAASLWSAVQNAAGMEDAGSTADETLRLPPASLGSISVLLLLNLSCHQCPEGKNNAYKDALSKFENAQEVSSVGSGEGSVFKVDYSVLYDRLCATVCEQPPMLLLYLLLHTNVMFRNYVLSRINLENLVVPVLRVLHDGASCGGALSFSNSHHVYLALIVILILSEDDFFCKIVHETVIKDTSWLASDRFLGEISLGGLIIIILVRTIQMNILKTKDRYLHTNCLAALSNMSSSFKNLSPTVCQRLVGLLELFTKRHSKLIEHMRVSAEYELEQEKQTRNYVISYFSSRVQTLKKESSVSAVLETIEAGALHWPSDKLKKFPELKFKYVEDDNTVDFFVPYVWRLAFQYSTIYWDPCRIKLFNALCYT</sequence>
<name>A0A0N4VMK8_ENTVE</name>
<keyword evidence="4" id="KW-0449">Lipoprotein</keyword>
<proteinExistence type="inferred from homology"/>
<reference evidence="5 6" key="2">
    <citation type="submission" date="2018-10" db="EMBL/GenBank/DDBJ databases">
        <authorList>
            <consortium name="Pathogen Informatics"/>
        </authorList>
    </citation>
    <scope>NUCLEOTIDE SEQUENCE [LARGE SCALE GENOMIC DNA]</scope>
</reference>
<evidence type="ECO:0000313" key="6">
    <source>
        <dbReference type="Proteomes" id="UP000274131"/>
    </source>
</evidence>
<dbReference type="PANTHER" id="PTHR12895">
    <property type="entry name" value="DYMECLIN"/>
    <property type="match status" value="1"/>
</dbReference>
<dbReference type="OrthoDB" id="10253409at2759"/>
<dbReference type="EMBL" id="UXUI01011993">
    <property type="protein sequence ID" value="VDD96653.1"/>
    <property type="molecule type" value="Genomic_DNA"/>
</dbReference>
<dbReference type="WBParaSite" id="EVEC_0001216601-mRNA-1">
    <property type="protein sequence ID" value="EVEC_0001216601-mRNA-1"/>
    <property type="gene ID" value="EVEC_0001216601"/>
</dbReference>
<evidence type="ECO:0000256" key="4">
    <source>
        <dbReference type="ARBA" id="ARBA00023288"/>
    </source>
</evidence>
<evidence type="ECO:0000256" key="2">
    <source>
        <dbReference type="ARBA" id="ARBA00015736"/>
    </source>
</evidence>
<dbReference type="STRING" id="51028.A0A0N4VMK8"/>